<dbReference type="InterPro" id="IPR005135">
    <property type="entry name" value="Endo/exonuclease/phosphatase"/>
</dbReference>
<gene>
    <name evidence="2" type="ORF">LPB136_11135</name>
</gene>
<dbReference type="EMBL" id="CP018155">
    <property type="protein sequence ID" value="APG65885.1"/>
    <property type="molecule type" value="Genomic_DNA"/>
</dbReference>
<name>A0A1L3JL63_9FLAO</name>
<reference evidence="2 3" key="1">
    <citation type="submission" date="2016-11" db="EMBL/GenBank/DDBJ databases">
        <title>Tenacibaculum sp. LPB0136, isolated from marine environment.</title>
        <authorList>
            <person name="Kim E."/>
            <person name="Yi H."/>
        </authorList>
    </citation>
    <scope>NUCLEOTIDE SEQUENCE [LARGE SCALE GENOMIC DNA]</scope>
    <source>
        <strain evidence="2 3">LPB0136</strain>
    </source>
</reference>
<dbReference type="STRING" id="1850252.LPB136_11135"/>
<accession>A0A1L3JL63</accession>
<keyword evidence="2" id="KW-0255">Endonuclease</keyword>
<dbReference type="PANTHER" id="PTHR42834:SF1">
    <property type="entry name" value="ENDONUCLEASE_EXONUCLEASE_PHOSPHATASE FAMILY PROTEIN (AFU_ORTHOLOGUE AFUA_3G09210)"/>
    <property type="match status" value="1"/>
</dbReference>
<keyword evidence="2" id="KW-0540">Nuclease</keyword>
<dbReference type="KEGG" id="ten:LPB136_11135"/>
<organism evidence="2 3">
    <name type="scientific">Tenacibaculum todarodis</name>
    <dbReference type="NCBI Taxonomy" id="1850252"/>
    <lineage>
        <taxon>Bacteria</taxon>
        <taxon>Pseudomonadati</taxon>
        <taxon>Bacteroidota</taxon>
        <taxon>Flavobacteriia</taxon>
        <taxon>Flavobacteriales</taxon>
        <taxon>Flavobacteriaceae</taxon>
        <taxon>Tenacibaculum</taxon>
    </lineage>
</organism>
<keyword evidence="3" id="KW-1185">Reference proteome</keyword>
<dbReference type="AlphaFoldDB" id="A0A1L3JL63"/>
<feature type="domain" description="Endonuclease/exonuclease/phosphatase" evidence="1">
    <location>
        <begin position="18"/>
        <end position="324"/>
    </location>
</feature>
<evidence type="ECO:0000313" key="2">
    <source>
        <dbReference type="EMBL" id="APG65885.1"/>
    </source>
</evidence>
<dbReference type="InterPro" id="IPR036691">
    <property type="entry name" value="Endo/exonu/phosph_ase_sf"/>
</dbReference>
<proteinExistence type="predicted"/>
<protein>
    <submittedName>
        <fullName evidence="2">Endonuclease</fullName>
    </submittedName>
</protein>
<dbReference type="PANTHER" id="PTHR42834">
    <property type="entry name" value="ENDONUCLEASE/EXONUCLEASE/PHOSPHATASE FAMILY PROTEIN (AFU_ORTHOLOGUE AFUA_3G09210)"/>
    <property type="match status" value="1"/>
</dbReference>
<keyword evidence="2" id="KW-0378">Hydrolase</keyword>
<sequence>MASLLSSLFKNNSDDIFTIAFYNVENLFDTKDDPKTHDDDYTSGGKRRWGYKRYNDKVKKLTSVISQLGTKRSKNPPAIVGLVEVENSQVVQDLIRHKNLAKYHYDFVHYDSADERGIDVALLYNKQIFELLSSKTYPLYFDEGDGSRDYTRDVLRVTGNLKGERITILVNHWSSRRDGEEETKPKRIKAAELNTTIIEEIKAEDAAAKIIIMGDFNDDPTSESVKKHLVGTDFYNPMESLFAKGIGTLTYNKKWNLFDQIILSKNFLNSEPGKLHFKHAEVFNKKWLRIAKGKLKGSPFRTFIGPWYKGGFSDHFPVYAYLVKEKQRDL</sequence>
<dbReference type="SUPFAM" id="SSF56219">
    <property type="entry name" value="DNase I-like"/>
    <property type="match status" value="1"/>
</dbReference>
<dbReference type="Pfam" id="PF19580">
    <property type="entry name" value="Exo_endo_phos_3"/>
    <property type="match status" value="1"/>
</dbReference>
<evidence type="ECO:0000313" key="3">
    <source>
        <dbReference type="Proteomes" id="UP000181898"/>
    </source>
</evidence>
<dbReference type="RefSeq" id="WP_072556409.1">
    <property type="nucleotide sequence ID" value="NZ_CP018155.1"/>
</dbReference>
<dbReference type="OrthoDB" id="9802724at2"/>
<dbReference type="GO" id="GO:0004519">
    <property type="term" value="F:endonuclease activity"/>
    <property type="evidence" value="ECO:0007669"/>
    <property type="project" value="UniProtKB-KW"/>
</dbReference>
<dbReference type="Proteomes" id="UP000181898">
    <property type="component" value="Chromosome"/>
</dbReference>
<evidence type="ECO:0000259" key="1">
    <source>
        <dbReference type="Pfam" id="PF19580"/>
    </source>
</evidence>
<dbReference type="Gene3D" id="3.60.10.10">
    <property type="entry name" value="Endonuclease/exonuclease/phosphatase"/>
    <property type="match status" value="1"/>
</dbReference>